<protein>
    <submittedName>
        <fullName evidence="1">Uncharacterized protein</fullName>
    </submittedName>
</protein>
<comment type="caution">
    <text evidence="1">The sequence shown here is derived from an EMBL/GenBank/DDBJ whole genome shotgun (WGS) entry which is preliminary data.</text>
</comment>
<accession>F9RIZ4</accession>
<evidence type="ECO:0000313" key="1">
    <source>
        <dbReference type="EMBL" id="EGU41579.1"/>
    </source>
</evidence>
<dbReference type="EMBL" id="AFWE01000032">
    <property type="protein sequence ID" value="EGU41579.1"/>
    <property type="molecule type" value="Genomic_DNA"/>
</dbReference>
<dbReference type="Proteomes" id="UP000004349">
    <property type="component" value="Unassembled WGS sequence"/>
</dbReference>
<dbReference type="RefSeq" id="WP_005592983.1">
    <property type="nucleotide sequence ID" value="NZ_AFWE01000032.1"/>
</dbReference>
<proteinExistence type="predicted"/>
<reference evidence="1 2" key="1">
    <citation type="journal article" date="2012" name="Int. J. Syst. Evol. Microbiol.">
        <title>Vibrio caribbeanicus sp. nov., isolated from the marine sponge Scleritoderma cyanea.</title>
        <authorList>
            <person name="Hoffmann M."/>
            <person name="Monday S.R."/>
            <person name="Allard M.W."/>
            <person name="Strain E.A."/>
            <person name="Whittaker P."/>
            <person name="Naum M."/>
            <person name="McCarthy P.J."/>
            <person name="Lopez J.V."/>
            <person name="Fischer M."/>
            <person name="Brown E.W."/>
        </authorList>
    </citation>
    <scope>NUCLEOTIDE SEQUENCE [LARGE SCALE GENOMIC DNA]</scope>
    <source>
        <strain evidence="1 2">LMG 19158</strain>
    </source>
</reference>
<name>F9RIZ4_9VIBR</name>
<organism evidence="1 2">
    <name type="scientific">Vibrio scophthalmi LMG 19158</name>
    <dbReference type="NCBI Taxonomy" id="870967"/>
    <lineage>
        <taxon>Bacteria</taxon>
        <taxon>Pseudomonadati</taxon>
        <taxon>Pseudomonadota</taxon>
        <taxon>Gammaproteobacteria</taxon>
        <taxon>Vibrionales</taxon>
        <taxon>Vibrionaceae</taxon>
        <taxon>Vibrio</taxon>
    </lineage>
</organism>
<gene>
    <name evidence="1" type="ORF">VIS19158_07425</name>
</gene>
<dbReference type="AlphaFoldDB" id="F9RIZ4"/>
<evidence type="ECO:0000313" key="2">
    <source>
        <dbReference type="Proteomes" id="UP000004349"/>
    </source>
</evidence>
<sequence>MQSISVLVVPETEEFTEDVSHHDVVWINKSLGKPNLKGRNAKYLVPYWLKEPVGANRIYHILDITEYDECYGIKLGNSFILSQQWCGMAQKRRFEYWDLTEFQFVEICPGLLTPNR</sequence>